<dbReference type="Proteomes" id="UP001302676">
    <property type="component" value="Unassembled WGS sequence"/>
</dbReference>
<dbReference type="GeneID" id="87821848"/>
<dbReference type="Gene3D" id="3.40.30.120">
    <property type="match status" value="1"/>
</dbReference>
<dbReference type="AlphaFoldDB" id="A0AAN6ZRS5"/>
<accession>A0AAN6ZRS5</accession>
<dbReference type="GO" id="GO:0016709">
    <property type="term" value="F:oxidoreductase activity, acting on paired donors, with incorporation or reduction of molecular oxygen, NAD(P)H as one donor, and incorporation of one atom of oxygen"/>
    <property type="evidence" value="ECO:0007669"/>
    <property type="project" value="UniProtKB-ARBA"/>
</dbReference>
<reference evidence="6" key="2">
    <citation type="submission" date="2023-05" db="EMBL/GenBank/DDBJ databases">
        <authorList>
            <consortium name="Lawrence Berkeley National Laboratory"/>
            <person name="Steindorff A."/>
            <person name="Hensen N."/>
            <person name="Bonometti L."/>
            <person name="Westerberg I."/>
            <person name="Brannstrom I.O."/>
            <person name="Guillou S."/>
            <person name="Cros-Aarteil S."/>
            <person name="Calhoun S."/>
            <person name="Haridas S."/>
            <person name="Kuo A."/>
            <person name="Mondo S."/>
            <person name="Pangilinan J."/>
            <person name="Riley R."/>
            <person name="Labutti K."/>
            <person name="Andreopoulos B."/>
            <person name="Lipzen A."/>
            <person name="Chen C."/>
            <person name="Yanf M."/>
            <person name="Daum C."/>
            <person name="Ng V."/>
            <person name="Clum A."/>
            <person name="Ohm R."/>
            <person name="Martin F."/>
            <person name="Silar P."/>
            <person name="Natvig D."/>
            <person name="Lalanne C."/>
            <person name="Gautier V."/>
            <person name="Ament-Velasquez S.L."/>
            <person name="Kruys A."/>
            <person name="Hutchinson M.I."/>
            <person name="Powell A.J."/>
            <person name="Barry K."/>
            <person name="Miller A.N."/>
            <person name="Grigoriev I.V."/>
            <person name="Debuchy R."/>
            <person name="Gladieux P."/>
            <person name="Thoren M.H."/>
            <person name="Johannesson H."/>
        </authorList>
    </citation>
    <scope>NUCLEOTIDE SEQUENCE</scope>
    <source>
        <strain evidence="6">CBS 141.50</strain>
    </source>
</reference>
<evidence type="ECO:0000313" key="7">
    <source>
        <dbReference type="Proteomes" id="UP001302676"/>
    </source>
</evidence>
<keyword evidence="7" id="KW-1185">Reference proteome</keyword>
<dbReference type="InterPro" id="IPR002938">
    <property type="entry name" value="FAD-bd"/>
</dbReference>
<dbReference type="InterPro" id="IPR050641">
    <property type="entry name" value="RIFMO-like"/>
</dbReference>
<reference evidence="6" key="1">
    <citation type="journal article" date="2023" name="Mol. Phylogenet. Evol.">
        <title>Genome-scale phylogeny and comparative genomics of the fungal order Sordariales.</title>
        <authorList>
            <person name="Hensen N."/>
            <person name="Bonometti L."/>
            <person name="Westerberg I."/>
            <person name="Brannstrom I.O."/>
            <person name="Guillou S."/>
            <person name="Cros-Aarteil S."/>
            <person name="Calhoun S."/>
            <person name="Haridas S."/>
            <person name="Kuo A."/>
            <person name="Mondo S."/>
            <person name="Pangilinan J."/>
            <person name="Riley R."/>
            <person name="LaButti K."/>
            <person name="Andreopoulos B."/>
            <person name="Lipzen A."/>
            <person name="Chen C."/>
            <person name="Yan M."/>
            <person name="Daum C."/>
            <person name="Ng V."/>
            <person name="Clum A."/>
            <person name="Steindorff A."/>
            <person name="Ohm R.A."/>
            <person name="Martin F."/>
            <person name="Silar P."/>
            <person name="Natvig D.O."/>
            <person name="Lalanne C."/>
            <person name="Gautier V."/>
            <person name="Ament-Velasquez S.L."/>
            <person name="Kruys A."/>
            <person name="Hutchinson M.I."/>
            <person name="Powell A.J."/>
            <person name="Barry K."/>
            <person name="Miller A.N."/>
            <person name="Grigoriev I.V."/>
            <person name="Debuchy R."/>
            <person name="Gladieux P."/>
            <person name="Hiltunen Thoren M."/>
            <person name="Johannesson H."/>
        </authorList>
    </citation>
    <scope>NUCLEOTIDE SEQUENCE</scope>
    <source>
        <strain evidence="6">CBS 141.50</strain>
    </source>
</reference>
<protein>
    <submittedName>
        <fullName evidence="6">FAD binding domain-containing protein</fullName>
    </submittedName>
</protein>
<dbReference type="SUPFAM" id="SSF51905">
    <property type="entry name" value="FAD/NAD(P)-binding domain"/>
    <property type="match status" value="1"/>
</dbReference>
<keyword evidence="4" id="KW-0560">Oxidoreductase</keyword>
<organism evidence="6 7">
    <name type="scientific">Dichotomopilus funicola</name>
    <dbReference type="NCBI Taxonomy" id="1934379"/>
    <lineage>
        <taxon>Eukaryota</taxon>
        <taxon>Fungi</taxon>
        <taxon>Dikarya</taxon>
        <taxon>Ascomycota</taxon>
        <taxon>Pezizomycotina</taxon>
        <taxon>Sordariomycetes</taxon>
        <taxon>Sordariomycetidae</taxon>
        <taxon>Sordariales</taxon>
        <taxon>Chaetomiaceae</taxon>
        <taxon>Dichotomopilus</taxon>
    </lineage>
</organism>
<keyword evidence="2" id="KW-0285">Flavoprotein</keyword>
<sequence length="570" mass="61558">MGSIPPSTLPVLIVGAGPVGLALALDLGRRGVRTTIVERGPPTGTGELLAKASVINERTMEFCRLQGIRDEVAHSGFPEDLPGDTVFCTGFGPGGKLIGQLPMPSAETRELPEQCCEMLQRCPQFLFDPIFAKAVARQGMTDVRYGVELLKCEEDTTGVTCFLKKRSQTKDHEQVRAQYVVACDGAGSVVRKALGIPFEGKDLGYTLSVIVKVDLAKYHTFPAGERYLFIGPESTWANFTTLDGRLLWRFTVVGSGQKLPDPAAFDMHAVLRRALGRDDAEYELMRVLQWRRSQFTAARYHSGGKSPARIFLAGDAAHTMSPTGGHGLNTGIGDISDLSWMLAAQLAGWGGPRLADAYEAERRPIALRNGAGSTKNFALWTDRVGRDKLLEDTPEGAAQRKALGERMAGNMRQEFQALGLALGYSYAGAGSFAAGAAVAGSHPGVSLIVPDGSGAPPDEPDVYVQTARPGHRAPHVWLEDGRSTLDLFGGDFVLLRLGDDSDDVGDGYERVVMAAKKVGMPVEVVRIDNKKVAELYERRLVLVRPDGMVAWRGDVVPEDVERIVDVVRGA</sequence>
<dbReference type="GO" id="GO:0071949">
    <property type="term" value="F:FAD binding"/>
    <property type="evidence" value="ECO:0007669"/>
    <property type="project" value="InterPro"/>
</dbReference>
<comment type="cofactor">
    <cofactor evidence="1">
        <name>FAD</name>
        <dbReference type="ChEBI" id="CHEBI:57692"/>
    </cofactor>
</comment>
<evidence type="ECO:0000256" key="4">
    <source>
        <dbReference type="ARBA" id="ARBA00023002"/>
    </source>
</evidence>
<gene>
    <name evidence="6" type="ORF">C8A04DRAFT_8762</name>
</gene>
<dbReference type="Pfam" id="PF21274">
    <property type="entry name" value="Rng_hyd_C"/>
    <property type="match status" value="1"/>
</dbReference>
<dbReference type="Gene3D" id="3.50.50.60">
    <property type="entry name" value="FAD/NAD(P)-binding domain"/>
    <property type="match status" value="1"/>
</dbReference>
<dbReference type="PANTHER" id="PTHR43004:SF19">
    <property type="entry name" value="BINDING MONOOXYGENASE, PUTATIVE (JCVI)-RELATED"/>
    <property type="match status" value="1"/>
</dbReference>
<evidence type="ECO:0000259" key="5">
    <source>
        <dbReference type="Pfam" id="PF01494"/>
    </source>
</evidence>
<dbReference type="EMBL" id="MU853555">
    <property type="protein sequence ID" value="KAK4147654.1"/>
    <property type="molecule type" value="Genomic_DNA"/>
</dbReference>
<dbReference type="PANTHER" id="PTHR43004">
    <property type="entry name" value="TRK SYSTEM POTASSIUM UPTAKE PROTEIN"/>
    <property type="match status" value="1"/>
</dbReference>
<proteinExistence type="predicted"/>
<feature type="domain" description="FAD-binding" evidence="5">
    <location>
        <begin position="9"/>
        <end position="367"/>
    </location>
</feature>
<dbReference type="NCBIfam" id="NF004780">
    <property type="entry name" value="PRK06126.1"/>
    <property type="match status" value="1"/>
</dbReference>
<dbReference type="RefSeq" id="XP_062641025.1">
    <property type="nucleotide sequence ID" value="XM_062785235.1"/>
</dbReference>
<evidence type="ECO:0000313" key="6">
    <source>
        <dbReference type="EMBL" id="KAK4147654.1"/>
    </source>
</evidence>
<dbReference type="PRINTS" id="PR00420">
    <property type="entry name" value="RNGMNOXGNASE"/>
</dbReference>
<evidence type="ECO:0000256" key="3">
    <source>
        <dbReference type="ARBA" id="ARBA00022827"/>
    </source>
</evidence>
<comment type="caution">
    <text evidence="6">The sequence shown here is derived from an EMBL/GenBank/DDBJ whole genome shotgun (WGS) entry which is preliminary data.</text>
</comment>
<evidence type="ECO:0000256" key="2">
    <source>
        <dbReference type="ARBA" id="ARBA00022630"/>
    </source>
</evidence>
<evidence type="ECO:0000256" key="1">
    <source>
        <dbReference type="ARBA" id="ARBA00001974"/>
    </source>
</evidence>
<keyword evidence="3" id="KW-0274">FAD</keyword>
<dbReference type="Pfam" id="PF01494">
    <property type="entry name" value="FAD_binding_3"/>
    <property type="match status" value="1"/>
</dbReference>
<dbReference type="Gene3D" id="3.30.9.10">
    <property type="entry name" value="D-Amino Acid Oxidase, subunit A, domain 2"/>
    <property type="match status" value="1"/>
</dbReference>
<dbReference type="InterPro" id="IPR036188">
    <property type="entry name" value="FAD/NAD-bd_sf"/>
</dbReference>
<name>A0AAN6ZRS5_9PEZI</name>